<evidence type="ECO:0000256" key="6">
    <source>
        <dbReference type="ARBA" id="ARBA00022989"/>
    </source>
</evidence>
<feature type="transmembrane region" description="Helical" evidence="10">
    <location>
        <begin position="247"/>
        <end position="270"/>
    </location>
</feature>
<comment type="subcellular location">
    <subcellularLocation>
        <location evidence="1">Membrane</location>
        <topology evidence="1">Multi-pass membrane protein</topology>
    </subcellularLocation>
</comment>
<feature type="domain" description="Cation/H+ exchanger transmembrane" evidence="11">
    <location>
        <begin position="69"/>
        <end position="432"/>
    </location>
</feature>
<feature type="domain" description="Cation/H(+) antiporter central" evidence="12">
    <location>
        <begin position="497"/>
        <end position="626"/>
    </location>
</feature>
<dbReference type="Pfam" id="PF23256">
    <property type="entry name" value="CHX17_2nd"/>
    <property type="match status" value="1"/>
</dbReference>
<dbReference type="PANTHER" id="PTHR32468">
    <property type="entry name" value="CATION/H + ANTIPORTER"/>
    <property type="match status" value="1"/>
</dbReference>
<feature type="transmembrane region" description="Helical" evidence="10">
    <location>
        <begin position="328"/>
        <end position="347"/>
    </location>
</feature>
<evidence type="ECO:0000259" key="12">
    <source>
        <dbReference type="Pfam" id="PF23256"/>
    </source>
</evidence>
<dbReference type="GO" id="GO:0006885">
    <property type="term" value="P:regulation of pH"/>
    <property type="evidence" value="ECO:0007669"/>
    <property type="project" value="TreeGrafter"/>
</dbReference>
<keyword evidence="6 10" id="KW-1133">Transmembrane helix</keyword>
<feature type="transmembrane region" description="Helical" evidence="10">
    <location>
        <begin position="212"/>
        <end position="235"/>
    </location>
</feature>
<feature type="transmembrane region" description="Helical" evidence="10">
    <location>
        <begin position="359"/>
        <end position="383"/>
    </location>
</feature>
<protein>
    <recommendedName>
        <fullName evidence="15">Cation/H+ exchanger domain-containing protein</fullName>
    </recommendedName>
</protein>
<evidence type="ECO:0000256" key="4">
    <source>
        <dbReference type="ARBA" id="ARBA00022692"/>
    </source>
</evidence>
<comment type="similarity">
    <text evidence="9">Belongs to the monovalent cation:proton antiporter 2 (CPA2) transporter (TC 2.A.37) family. CHX (TC 2.A.37.4) subfamily.</text>
</comment>
<dbReference type="InterPro" id="IPR057291">
    <property type="entry name" value="CHX17_2nd"/>
</dbReference>
<reference evidence="13" key="1">
    <citation type="submission" date="2024-03" db="EMBL/GenBank/DDBJ databases">
        <title>WGS assembly of Saponaria officinalis var. Norfolk2.</title>
        <authorList>
            <person name="Jenkins J."/>
            <person name="Shu S."/>
            <person name="Grimwood J."/>
            <person name="Barry K."/>
            <person name="Goodstein D."/>
            <person name="Schmutz J."/>
            <person name="Leebens-Mack J."/>
            <person name="Osbourn A."/>
        </authorList>
    </citation>
    <scope>NUCLEOTIDE SEQUENCE [LARGE SCALE GENOMIC DNA]</scope>
    <source>
        <strain evidence="13">JIC</strain>
    </source>
</reference>
<evidence type="ECO:0000256" key="5">
    <source>
        <dbReference type="ARBA" id="ARBA00022958"/>
    </source>
</evidence>
<dbReference type="GO" id="GO:0012505">
    <property type="term" value="C:endomembrane system"/>
    <property type="evidence" value="ECO:0007669"/>
    <property type="project" value="TreeGrafter"/>
</dbReference>
<feature type="transmembrane region" description="Helical" evidence="10">
    <location>
        <begin position="389"/>
        <end position="408"/>
    </location>
</feature>
<evidence type="ECO:0000256" key="10">
    <source>
        <dbReference type="SAM" id="Phobius"/>
    </source>
</evidence>
<dbReference type="Proteomes" id="UP001443914">
    <property type="component" value="Unassembled WGS sequence"/>
</dbReference>
<gene>
    <name evidence="13" type="ORF">RND81_10G218200</name>
</gene>
<evidence type="ECO:0000256" key="8">
    <source>
        <dbReference type="ARBA" id="ARBA00023136"/>
    </source>
</evidence>
<dbReference type="GO" id="GO:0006813">
    <property type="term" value="P:potassium ion transport"/>
    <property type="evidence" value="ECO:0007669"/>
    <property type="project" value="UniProtKB-KW"/>
</dbReference>
<dbReference type="GO" id="GO:0015297">
    <property type="term" value="F:antiporter activity"/>
    <property type="evidence" value="ECO:0007669"/>
    <property type="project" value="InterPro"/>
</dbReference>
<evidence type="ECO:0000256" key="1">
    <source>
        <dbReference type="ARBA" id="ARBA00004141"/>
    </source>
</evidence>
<dbReference type="InterPro" id="IPR038770">
    <property type="entry name" value="Na+/solute_symporter_sf"/>
</dbReference>
<keyword evidence="8 10" id="KW-0472">Membrane</keyword>
<evidence type="ECO:0000256" key="3">
    <source>
        <dbReference type="ARBA" id="ARBA00022538"/>
    </source>
</evidence>
<feature type="transmembrane region" description="Helical" evidence="10">
    <location>
        <begin position="282"/>
        <end position="308"/>
    </location>
</feature>
<comment type="caution">
    <text evidence="13">The sequence shown here is derived from an EMBL/GenBank/DDBJ whole genome shotgun (WGS) entry which is preliminary data.</text>
</comment>
<keyword evidence="5" id="KW-0630">Potassium</keyword>
<keyword evidence="7" id="KW-0406">Ion transport</keyword>
<keyword evidence="14" id="KW-1185">Reference proteome</keyword>
<keyword evidence="4 10" id="KW-0812">Transmembrane</keyword>
<organism evidence="13 14">
    <name type="scientific">Saponaria officinalis</name>
    <name type="common">Common soapwort</name>
    <name type="synonym">Lychnis saponaria</name>
    <dbReference type="NCBI Taxonomy" id="3572"/>
    <lineage>
        <taxon>Eukaryota</taxon>
        <taxon>Viridiplantae</taxon>
        <taxon>Streptophyta</taxon>
        <taxon>Embryophyta</taxon>
        <taxon>Tracheophyta</taxon>
        <taxon>Spermatophyta</taxon>
        <taxon>Magnoliopsida</taxon>
        <taxon>eudicotyledons</taxon>
        <taxon>Gunneridae</taxon>
        <taxon>Pentapetalae</taxon>
        <taxon>Caryophyllales</taxon>
        <taxon>Caryophyllaceae</taxon>
        <taxon>Caryophylleae</taxon>
        <taxon>Saponaria</taxon>
    </lineage>
</organism>
<evidence type="ECO:0000256" key="2">
    <source>
        <dbReference type="ARBA" id="ARBA00022448"/>
    </source>
</evidence>
<evidence type="ECO:0000259" key="11">
    <source>
        <dbReference type="Pfam" id="PF00999"/>
    </source>
</evidence>
<dbReference type="GO" id="GO:1902600">
    <property type="term" value="P:proton transmembrane transport"/>
    <property type="evidence" value="ECO:0007669"/>
    <property type="project" value="InterPro"/>
</dbReference>
<dbReference type="AlphaFoldDB" id="A0AAW1I7E1"/>
<keyword evidence="2" id="KW-0813">Transport</keyword>
<evidence type="ECO:0008006" key="15">
    <source>
        <dbReference type="Google" id="ProtNLM"/>
    </source>
</evidence>
<dbReference type="InterPro" id="IPR006153">
    <property type="entry name" value="Cation/H_exchanger_TM"/>
</dbReference>
<name>A0AAW1I7E1_SAPOF</name>
<feature type="transmembrane region" description="Helical" evidence="10">
    <location>
        <begin position="110"/>
        <end position="133"/>
    </location>
</feature>
<feature type="transmembrane region" description="Helical" evidence="10">
    <location>
        <begin position="420"/>
        <end position="442"/>
    </location>
</feature>
<dbReference type="GO" id="GO:0016020">
    <property type="term" value="C:membrane"/>
    <property type="evidence" value="ECO:0007669"/>
    <property type="project" value="UniProtKB-SubCell"/>
</dbReference>
<evidence type="ECO:0000313" key="13">
    <source>
        <dbReference type="EMBL" id="KAK9684559.1"/>
    </source>
</evidence>
<sequence length="789" mass="88829">MASLLNKNDETNLLWSENMWNNHSILCQDDTQPSIGNHGIFSSIYYVINSIRSLCLFQLSLILLVISATSYFLKPLGFPILSQMAGGVIVMGLIFPSSDPGTYFLLPDPVMYILRTISYFGLFLHTFMLGVETNMGALRRIGKKSITICFTGFGCSLLLSSFASNFVETYEPESFSSTTLRRLMLIQAQNFFGVTCSNVNDLGISNSELGRLASAIALVMDLFAMVFSTVLFKFIKAILVDDYWQPILIASELITVFFVLRPILLLVISYTPHGHAMSDTQFLSIIVLALVVSLLGALVDDYFVVYVFGLTIPQEPLSSFLAEKLDAFMTGIFFPIFCAIHGFQANFRSLKDFGLTASIELVLLTGHIGKFVGVFLSSIMFSIPWRNGLALAILITSKGFFDIILICIWREQELLDVREYTVASLHIFVTSFALLPVVTRLYKPSKHYATVFRQNMSESTKSGSLQTLACIYNEENVPGILHFLEALHPSRSNPIPMVTMQLLQLTGRCSLPIMAPFDQAKSYAALRGHIARCNRVVNAFSNLERKYKGYIRLQHYVSVASYATMHNDICNLAYEKNANLLILPFHAQWTAEGKIINYSQSIRDVNKMVFEKAPCSVASFINRGLDKDLIQLQLNLPNHVKYRVTIFFLGGPDDHEALAFCKFFANHPFITLTLLWLNSGEIKDKNTKDYQVIGRIIRENERRVDFKEVICDDASEMMKIMNTMKDEVDLVVVGKHHGHECAPLLGLDGEWNEYPELGVFADFLLTSHFNFSILVVQQEPLQDSTISYD</sequence>
<dbReference type="Pfam" id="PF00999">
    <property type="entry name" value="Na_H_Exchanger"/>
    <property type="match status" value="1"/>
</dbReference>
<dbReference type="Gene3D" id="1.20.1530.20">
    <property type="match status" value="1"/>
</dbReference>
<keyword evidence="3" id="KW-0633">Potassium transport</keyword>
<accession>A0AAW1I7E1</accession>
<proteinExistence type="inferred from homology"/>
<feature type="transmembrane region" description="Helical" evidence="10">
    <location>
        <begin position="51"/>
        <end position="73"/>
    </location>
</feature>
<dbReference type="PANTHER" id="PTHR32468:SF23">
    <property type="entry name" value="CATION_H(+) ANTIPORTER 14"/>
    <property type="match status" value="1"/>
</dbReference>
<evidence type="ECO:0000256" key="7">
    <source>
        <dbReference type="ARBA" id="ARBA00023065"/>
    </source>
</evidence>
<feature type="transmembrane region" description="Helical" evidence="10">
    <location>
        <begin position="145"/>
        <end position="163"/>
    </location>
</feature>
<dbReference type="InterPro" id="IPR050794">
    <property type="entry name" value="CPA2_transporter"/>
</dbReference>
<evidence type="ECO:0000256" key="9">
    <source>
        <dbReference type="ARBA" id="ARBA00038341"/>
    </source>
</evidence>
<dbReference type="EMBL" id="JBDFQZ010000010">
    <property type="protein sequence ID" value="KAK9684559.1"/>
    <property type="molecule type" value="Genomic_DNA"/>
</dbReference>
<feature type="transmembrane region" description="Helical" evidence="10">
    <location>
        <begin position="80"/>
        <end position="98"/>
    </location>
</feature>
<evidence type="ECO:0000313" key="14">
    <source>
        <dbReference type="Proteomes" id="UP001443914"/>
    </source>
</evidence>